<evidence type="ECO:0000256" key="1">
    <source>
        <dbReference type="ARBA" id="ARBA00004477"/>
    </source>
</evidence>
<name>C1FEF3_MICCC</name>
<keyword evidence="6 9" id="KW-1133">Transmembrane helix</keyword>
<reference evidence="10 11" key="1">
    <citation type="journal article" date="2009" name="Science">
        <title>Green evolution and dynamic adaptations revealed by genomes of the marine picoeukaryotes Micromonas.</title>
        <authorList>
            <person name="Worden A.Z."/>
            <person name="Lee J.H."/>
            <person name="Mock T."/>
            <person name="Rouze P."/>
            <person name="Simmons M.P."/>
            <person name="Aerts A.L."/>
            <person name="Allen A.E."/>
            <person name="Cuvelier M.L."/>
            <person name="Derelle E."/>
            <person name="Everett M.V."/>
            <person name="Foulon E."/>
            <person name="Grimwood J."/>
            <person name="Gundlach H."/>
            <person name="Henrissat B."/>
            <person name="Napoli C."/>
            <person name="McDonald S.M."/>
            <person name="Parker M.S."/>
            <person name="Rombauts S."/>
            <person name="Salamov A."/>
            <person name="Von Dassow P."/>
            <person name="Badger J.H."/>
            <person name="Coutinho P.M."/>
            <person name="Demir E."/>
            <person name="Dubchak I."/>
            <person name="Gentemann C."/>
            <person name="Eikrem W."/>
            <person name="Gready J.E."/>
            <person name="John U."/>
            <person name="Lanier W."/>
            <person name="Lindquist E.A."/>
            <person name="Lucas S."/>
            <person name="Mayer K.F."/>
            <person name="Moreau H."/>
            <person name="Not F."/>
            <person name="Otillar R."/>
            <person name="Panaud O."/>
            <person name="Pangilinan J."/>
            <person name="Paulsen I."/>
            <person name="Piegu B."/>
            <person name="Poliakov A."/>
            <person name="Robbens S."/>
            <person name="Schmutz J."/>
            <person name="Toulza E."/>
            <person name="Wyss T."/>
            <person name="Zelensky A."/>
            <person name="Zhou K."/>
            <person name="Armbrust E.V."/>
            <person name="Bhattacharya D."/>
            <person name="Goodenough U.W."/>
            <person name="Van de Peer Y."/>
            <person name="Grigoriev I.V."/>
        </authorList>
    </citation>
    <scope>NUCLEOTIDE SEQUENCE [LARGE SCALE GENOMIC DNA]</scope>
    <source>
        <strain evidence="11">RCC299 / NOUM17</strain>
    </source>
</reference>
<dbReference type="Pfam" id="PF06703">
    <property type="entry name" value="SPC25"/>
    <property type="match status" value="1"/>
</dbReference>
<evidence type="ECO:0000313" key="10">
    <source>
        <dbReference type="EMBL" id="ACO68952.1"/>
    </source>
</evidence>
<dbReference type="FunCoup" id="C1FEF3">
    <property type="interactions" value="1894"/>
</dbReference>
<dbReference type="PANTHER" id="PTHR13085">
    <property type="entry name" value="MICROSOMAL SIGNAL PEPTIDASE 25 KDA SUBUNIT"/>
    <property type="match status" value="1"/>
</dbReference>
<dbReference type="Proteomes" id="UP000002009">
    <property type="component" value="Chromosome 1"/>
</dbReference>
<evidence type="ECO:0000313" key="11">
    <source>
        <dbReference type="Proteomes" id="UP000002009"/>
    </source>
</evidence>
<proteinExistence type="inferred from homology"/>
<dbReference type="eggNOG" id="ENOG502R36F">
    <property type="taxonomic scope" value="Eukaryota"/>
</dbReference>
<dbReference type="EMBL" id="CP001574">
    <property type="protein sequence ID" value="ACO68952.1"/>
    <property type="molecule type" value="Genomic_DNA"/>
</dbReference>
<sequence>MSFQNLHELGYSESQITTCLKIYVGIFTCGIALFAQLYPVEYPDSHDVMIAFIAGYFSLSAILHVFVIVFEKRSVLFPTQRVASRCCSKLNYRISLESELTRSSETLKLVLRAHGGGGASGTLRVDTALVVCDYIYEDGSLAHSKFTALIHAMLMELEARFLELVQ</sequence>
<feature type="transmembrane region" description="Helical" evidence="9">
    <location>
        <begin position="20"/>
        <end position="38"/>
    </location>
</feature>
<evidence type="ECO:0000256" key="6">
    <source>
        <dbReference type="ARBA" id="ARBA00022989"/>
    </source>
</evidence>
<comment type="subcellular location">
    <subcellularLocation>
        <location evidence="1 9">Endoplasmic reticulum membrane</location>
        <topology evidence="1 9">Multi-pass membrane protein</topology>
    </subcellularLocation>
</comment>
<comment type="similarity">
    <text evidence="2 9">Belongs to the SPCS2 family.</text>
</comment>
<evidence type="ECO:0000256" key="9">
    <source>
        <dbReference type="RuleBase" id="RU368033"/>
    </source>
</evidence>
<feature type="transmembrane region" description="Helical" evidence="9">
    <location>
        <begin position="50"/>
        <end position="70"/>
    </location>
</feature>
<keyword evidence="11" id="KW-1185">Reference proteome</keyword>
<evidence type="ECO:0000256" key="4">
    <source>
        <dbReference type="ARBA" id="ARBA00022692"/>
    </source>
</evidence>
<dbReference type="RefSeq" id="XP_002507694.1">
    <property type="nucleotide sequence ID" value="XM_002507648.1"/>
</dbReference>
<comment type="function">
    <text evidence="8 9">Component of the signal peptidase complex (SPC) which catalyzes the cleavage of N-terminal signal sequences from nascent proteins as they are translocated into the lumen of the endoplasmic reticulum. Enhances the enzymatic activity of SPC and facilitates the interactions between different components of the translocation site.</text>
</comment>
<dbReference type="InParanoid" id="C1FEF3"/>
<evidence type="ECO:0000256" key="8">
    <source>
        <dbReference type="ARBA" id="ARBA00045608"/>
    </source>
</evidence>
<evidence type="ECO:0000256" key="2">
    <source>
        <dbReference type="ARBA" id="ARBA00007324"/>
    </source>
</evidence>
<accession>C1FEF3</accession>
<dbReference type="InterPro" id="IPR009582">
    <property type="entry name" value="Spc2/SPCS2"/>
</dbReference>
<dbReference type="OMA" id="ESQITTC"/>
<keyword evidence="5 9" id="KW-0256">Endoplasmic reticulum</keyword>
<evidence type="ECO:0000256" key="7">
    <source>
        <dbReference type="ARBA" id="ARBA00023136"/>
    </source>
</evidence>
<dbReference type="KEGG" id="mis:MICPUN_55420"/>
<dbReference type="GeneID" id="8250223"/>
<keyword evidence="4 9" id="KW-0812">Transmembrane</keyword>
<evidence type="ECO:0000256" key="5">
    <source>
        <dbReference type="ARBA" id="ARBA00022824"/>
    </source>
</evidence>
<dbReference type="PANTHER" id="PTHR13085:SF0">
    <property type="entry name" value="SIGNAL PEPTIDASE COMPLEX SUBUNIT 2"/>
    <property type="match status" value="1"/>
</dbReference>
<organism evidence="10 11">
    <name type="scientific">Micromonas commoda (strain RCC299 / NOUM17 / CCMP2709)</name>
    <name type="common">Picoplanktonic green alga</name>
    <dbReference type="NCBI Taxonomy" id="296587"/>
    <lineage>
        <taxon>Eukaryota</taxon>
        <taxon>Viridiplantae</taxon>
        <taxon>Chlorophyta</taxon>
        <taxon>Mamiellophyceae</taxon>
        <taxon>Mamiellales</taxon>
        <taxon>Mamiellaceae</taxon>
        <taxon>Micromonas</taxon>
    </lineage>
</organism>
<dbReference type="GO" id="GO:0005787">
    <property type="term" value="C:signal peptidase complex"/>
    <property type="evidence" value="ECO:0007669"/>
    <property type="project" value="UniProtKB-UniRule"/>
</dbReference>
<keyword evidence="7 9" id="KW-0472">Membrane</keyword>
<dbReference type="GO" id="GO:0008233">
    <property type="term" value="F:peptidase activity"/>
    <property type="evidence" value="ECO:0007669"/>
    <property type="project" value="UniProtKB-UniRule"/>
</dbReference>
<protein>
    <recommendedName>
        <fullName evidence="3 9">Signal peptidase complex subunit 2</fullName>
    </recommendedName>
</protein>
<evidence type="ECO:0000256" key="3">
    <source>
        <dbReference type="ARBA" id="ARBA00017057"/>
    </source>
</evidence>
<gene>
    <name evidence="10" type="ORF">MICPUN_55420</name>
</gene>
<dbReference type="GO" id="GO:0045047">
    <property type="term" value="P:protein targeting to ER"/>
    <property type="evidence" value="ECO:0007669"/>
    <property type="project" value="TreeGrafter"/>
</dbReference>
<dbReference type="AlphaFoldDB" id="C1FEF3"/>
<dbReference type="GO" id="GO:0006465">
    <property type="term" value="P:signal peptide processing"/>
    <property type="evidence" value="ECO:0007669"/>
    <property type="project" value="UniProtKB-UniRule"/>
</dbReference>